<protein>
    <submittedName>
        <fullName evidence="1">Uncharacterized protein</fullName>
    </submittedName>
</protein>
<dbReference type="Proteomes" id="UP000715781">
    <property type="component" value="Unassembled WGS sequence"/>
</dbReference>
<reference evidence="1" key="2">
    <citation type="journal article" date="2022" name="Microbiol. Resour. Announc.">
        <title>Metagenome Sequencing to Explore Phylogenomics of Terrestrial Cyanobacteria.</title>
        <authorList>
            <person name="Ward R.D."/>
            <person name="Stajich J.E."/>
            <person name="Johansen J.R."/>
            <person name="Huntemann M."/>
            <person name="Clum A."/>
            <person name="Foster B."/>
            <person name="Foster B."/>
            <person name="Roux S."/>
            <person name="Palaniappan K."/>
            <person name="Varghese N."/>
            <person name="Mukherjee S."/>
            <person name="Reddy T.B.K."/>
            <person name="Daum C."/>
            <person name="Copeland A."/>
            <person name="Chen I.A."/>
            <person name="Ivanova N.N."/>
            <person name="Kyrpides N.C."/>
            <person name="Shapiro N."/>
            <person name="Eloe-Fadrosh E.A."/>
            <person name="Pietrasiak N."/>
        </authorList>
    </citation>
    <scope>NUCLEOTIDE SEQUENCE</scope>
    <source>
        <strain evidence="1">JT2-VF2</strain>
    </source>
</reference>
<organism evidence="1 2">
    <name type="scientific">Mojavia pulchra JT2-VF2</name>
    <dbReference type="NCBI Taxonomy" id="287848"/>
    <lineage>
        <taxon>Bacteria</taxon>
        <taxon>Bacillati</taxon>
        <taxon>Cyanobacteriota</taxon>
        <taxon>Cyanophyceae</taxon>
        <taxon>Nostocales</taxon>
        <taxon>Nostocaceae</taxon>
    </lineage>
</organism>
<dbReference type="AlphaFoldDB" id="A0A951Q6H0"/>
<sequence length="63" mass="7096">MERYARYLRATIKTVYGRHSAPSLDYLLNYSAATLPNAISKRLVNSEGRSLVRISCSIASLNY</sequence>
<gene>
    <name evidence="1" type="ORF">KME32_35395</name>
</gene>
<evidence type="ECO:0000313" key="1">
    <source>
        <dbReference type="EMBL" id="MBW4566261.1"/>
    </source>
</evidence>
<evidence type="ECO:0000313" key="2">
    <source>
        <dbReference type="Proteomes" id="UP000715781"/>
    </source>
</evidence>
<comment type="caution">
    <text evidence="1">The sequence shown here is derived from an EMBL/GenBank/DDBJ whole genome shotgun (WGS) entry which is preliminary data.</text>
</comment>
<name>A0A951Q6H0_9NOST</name>
<proteinExistence type="predicted"/>
<reference evidence="1" key="1">
    <citation type="submission" date="2021-05" db="EMBL/GenBank/DDBJ databases">
        <authorList>
            <person name="Pietrasiak N."/>
            <person name="Ward R."/>
            <person name="Stajich J.E."/>
            <person name="Kurbessoian T."/>
        </authorList>
    </citation>
    <scope>NUCLEOTIDE SEQUENCE</scope>
    <source>
        <strain evidence="1">JT2-VF2</strain>
    </source>
</reference>
<dbReference type="EMBL" id="JAHHHN010000069">
    <property type="protein sequence ID" value="MBW4566261.1"/>
    <property type="molecule type" value="Genomic_DNA"/>
</dbReference>
<accession>A0A951Q6H0</accession>